<evidence type="ECO:0000256" key="1">
    <source>
        <dbReference type="SAM" id="MobiDB-lite"/>
    </source>
</evidence>
<dbReference type="EMBL" id="JBEPMB010000001">
    <property type="protein sequence ID" value="MET3612926.1"/>
    <property type="molecule type" value="Genomic_DNA"/>
</dbReference>
<evidence type="ECO:0000313" key="4">
    <source>
        <dbReference type="EMBL" id="MET3612926.1"/>
    </source>
</evidence>
<accession>A0ABV2IXU3</accession>
<dbReference type="InterPro" id="IPR018637">
    <property type="entry name" value="DUF2059"/>
</dbReference>
<keyword evidence="5" id="KW-1185">Reference proteome</keyword>
<comment type="caution">
    <text evidence="4">The sequence shown here is derived from an EMBL/GenBank/DDBJ whole genome shotgun (WGS) entry which is preliminary data.</text>
</comment>
<reference evidence="4 5" key="1">
    <citation type="submission" date="2024-06" db="EMBL/GenBank/DDBJ databases">
        <title>Genomic Encyclopedia of Type Strains, Phase IV (KMG-IV): sequencing the most valuable type-strain genomes for metagenomic binning, comparative biology and taxonomic classification.</title>
        <authorList>
            <person name="Goeker M."/>
        </authorList>
    </citation>
    <scope>NUCLEOTIDE SEQUENCE [LARGE SCALE GENOMIC DNA]</scope>
    <source>
        <strain evidence="4 5">DSM 29780</strain>
    </source>
</reference>
<feature type="region of interest" description="Disordered" evidence="1">
    <location>
        <begin position="175"/>
        <end position="236"/>
    </location>
</feature>
<feature type="compositionally biased region" description="Low complexity" evidence="1">
    <location>
        <begin position="191"/>
        <end position="203"/>
    </location>
</feature>
<gene>
    <name evidence="4" type="ORF">ABID16_001231</name>
</gene>
<organism evidence="4 5">
    <name type="scientific">Rhizobium aquaticum</name>
    <dbReference type="NCBI Taxonomy" id="1549636"/>
    <lineage>
        <taxon>Bacteria</taxon>
        <taxon>Pseudomonadati</taxon>
        <taxon>Pseudomonadota</taxon>
        <taxon>Alphaproteobacteria</taxon>
        <taxon>Hyphomicrobiales</taxon>
        <taxon>Rhizobiaceae</taxon>
        <taxon>Rhizobium/Agrobacterium group</taxon>
        <taxon>Rhizobium</taxon>
    </lineage>
</organism>
<feature type="signal peptide" evidence="2">
    <location>
        <begin position="1"/>
        <end position="23"/>
    </location>
</feature>
<protein>
    <recommendedName>
        <fullName evidence="3">DUF2059 domain-containing protein</fullName>
    </recommendedName>
</protein>
<evidence type="ECO:0000313" key="5">
    <source>
        <dbReference type="Proteomes" id="UP001549047"/>
    </source>
</evidence>
<feature type="chain" id="PRO_5046554008" description="DUF2059 domain-containing protein" evidence="2">
    <location>
        <begin position="24"/>
        <end position="236"/>
    </location>
</feature>
<dbReference type="Proteomes" id="UP001549047">
    <property type="component" value="Unassembled WGS sequence"/>
</dbReference>
<dbReference type="Pfam" id="PF09832">
    <property type="entry name" value="DUF2059"/>
    <property type="match status" value="1"/>
</dbReference>
<feature type="compositionally biased region" description="Low complexity" evidence="1">
    <location>
        <begin position="227"/>
        <end position="236"/>
    </location>
</feature>
<feature type="compositionally biased region" description="Basic and acidic residues" evidence="1">
    <location>
        <begin position="204"/>
        <end position="226"/>
    </location>
</feature>
<keyword evidence="2" id="KW-0732">Signal</keyword>
<feature type="domain" description="DUF2059" evidence="3">
    <location>
        <begin position="95"/>
        <end position="153"/>
    </location>
</feature>
<evidence type="ECO:0000259" key="3">
    <source>
        <dbReference type="Pfam" id="PF09832"/>
    </source>
</evidence>
<proteinExistence type="predicted"/>
<name>A0ABV2IXU3_9HYPH</name>
<sequence length="236" mass="24554">MLKFAAFGRVAAAALIASSFGFATVSRAAEVTDEQLKAAYAAIKATGATVPFDSILPNIAEQMKAGFIQASPNYQDIISSTVDAEALALAARRGDLEKESATIYAKSFTTDELNAIANFFNSDVGKKFLKDVPLANRELFKAADIWSAGIQRDLSKSAGDKLEKIIGDKIKAGQAPAPLADDAVEPQTDTAPAAAADAPAAKAPAEKAPAKEKAPAQKAPAKEKAPAQKAPAQPQQ</sequence>
<dbReference type="RefSeq" id="WP_354555450.1">
    <property type="nucleotide sequence ID" value="NZ_JBEPMB010000001.1"/>
</dbReference>
<evidence type="ECO:0000256" key="2">
    <source>
        <dbReference type="SAM" id="SignalP"/>
    </source>
</evidence>